<feature type="disulfide bond" evidence="8">
    <location>
        <begin position="1407"/>
        <end position="1416"/>
    </location>
</feature>
<dbReference type="SUPFAM" id="SSF57196">
    <property type="entry name" value="EGF/Laminin"/>
    <property type="match status" value="1"/>
</dbReference>
<keyword evidence="6 8" id="KW-1015">Disulfide bond</keyword>
<dbReference type="InterPro" id="IPR050691">
    <property type="entry name" value="Hyaluronan_bind_Proteoglycan"/>
</dbReference>
<feature type="domain" description="EGF-like" evidence="11">
    <location>
        <begin position="1419"/>
        <end position="1455"/>
    </location>
</feature>
<feature type="disulfide bond" evidence="9">
    <location>
        <begin position="1617"/>
        <end position="1644"/>
    </location>
</feature>
<protein>
    <recommendedName>
        <fullName evidence="16">Versican a</fullName>
    </recommendedName>
</protein>
<dbReference type="GO" id="GO:0005615">
    <property type="term" value="C:extracellular space"/>
    <property type="evidence" value="ECO:0007669"/>
    <property type="project" value="TreeGrafter"/>
</dbReference>
<evidence type="ECO:0000256" key="10">
    <source>
        <dbReference type="SAM" id="MobiDB-lite"/>
    </source>
</evidence>
<feature type="domain" description="C-type lectin" evidence="12">
    <location>
        <begin position="1468"/>
        <end position="1582"/>
    </location>
</feature>
<evidence type="ECO:0000256" key="9">
    <source>
        <dbReference type="PROSITE-ProRule" id="PRU00302"/>
    </source>
</evidence>
<feature type="region of interest" description="Disordered" evidence="10">
    <location>
        <begin position="241"/>
        <end position="361"/>
    </location>
</feature>
<dbReference type="InterPro" id="IPR016187">
    <property type="entry name" value="CTDL_fold"/>
</dbReference>
<feature type="compositionally biased region" description="Low complexity" evidence="10">
    <location>
        <begin position="712"/>
        <end position="728"/>
    </location>
</feature>
<evidence type="ECO:0000259" key="13">
    <source>
        <dbReference type="PROSITE" id="PS50923"/>
    </source>
</evidence>
<evidence type="ECO:0000313" key="15">
    <source>
        <dbReference type="Proteomes" id="UP000472271"/>
    </source>
</evidence>
<keyword evidence="3 8" id="KW-0245">EGF-like domain</keyword>
<evidence type="ECO:0000256" key="8">
    <source>
        <dbReference type="PROSITE-ProRule" id="PRU00076"/>
    </source>
</evidence>
<dbReference type="Pfam" id="PF12661">
    <property type="entry name" value="hEGF"/>
    <property type="match status" value="1"/>
</dbReference>
<keyword evidence="15" id="KW-1185">Reference proteome</keyword>
<dbReference type="GO" id="GO:0060218">
    <property type="term" value="P:hematopoietic stem cell differentiation"/>
    <property type="evidence" value="ECO:0007669"/>
    <property type="project" value="UniProtKB-ARBA"/>
</dbReference>
<feature type="compositionally biased region" description="Polar residues" evidence="10">
    <location>
        <begin position="1252"/>
        <end position="1264"/>
    </location>
</feature>
<dbReference type="FunFam" id="2.10.70.10:FF:000003">
    <property type="entry name" value="Versican core protein"/>
    <property type="match status" value="1"/>
</dbReference>
<dbReference type="GO" id="GO:0016020">
    <property type="term" value="C:membrane"/>
    <property type="evidence" value="ECO:0007669"/>
    <property type="project" value="UniProtKB-ARBA"/>
</dbReference>
<feature type="compositionally biased region" description="Polar residues" evidence="10">
    <location>
        <begin position="686"/>
        <end position="695"/>
    </location>
</feature>
<dbReference type="SUPFAM" id="SSF56436">
    <property type="entry name" value="C-type lectin-like"/>
    <property type="match status" value="1"/>
</dbReference>
<dbReference type="PROSITE" id="PS00615">
    <property type="entry name" value="C_TYPE_LECTIN_1"/>
    <property type="match status" value="1"/>
</dbReference>
<feature type="region of interest" description="Disordered" evidence="10">
    <location>
        <begin position="101"/>
        <end position="124"/>
    </location>
</feature>
<feature type="compositionally biased region" description="Basic and acidic residues" evidence="10">
    <location>
        <begin position="1265"/>
        <end position="1282"/>
    </location>
</feature>
<dbReference type="PANTHER" id="PTHR22804">
    <property type="entry name" value="AGGRECAN/VERSICAN PROTEOGLYCAN"/>
    <property type="match status" value="1"/>
</dbReference>
<feature type="region of interest" description="Disordered" evidence="10">
    <location>
        <begin position="1252"/>
        <end position="1282"/>
    </location>
</feature>
<evidence type="ECO:0000256" key="2">
    <source>
        <dbReference type="ARBA" id="ARBA00022525"/>
    </source>
</evidence>
<feature type="region of interest" description="Disordered" evidence="10">
    <location>
        <begin position="454"/>
        <end position="556"/>
    </location>
</feature>
<gene>
    <name evidence="14" type="primary">vcana</name>
</gene>
<dbReference type="Gene3D" id="2.10.25.10">
    <property type="entry name" value="Laminin"/>
    <property type="match status" value="2"/>
</dbReference>
<feature type="compositionally biased region" description="Acidic residues" evidence="10">
    <location>
        <begin position="156"/>
        <end position="169"/>
    </location>
</feature>
<feature type="domain" description="Sushi" evidence="13">
    <location>
        <begin position="1586"/>
        <end position="1646"/>
    </location>
</feature>
<dbReference type="InterPro" id="IPR016186">
    <property type="entry name" value="C-type_lectin-like/link_sf"/>
</dbReference>
<dbReference type="PROSITE" id="PS01186">
    <property type="entry name" value="EGF_2"/>
    <property type="match status" value="1"/>
</dbReference>
<evidence type="ECO:0000256" key="5">
    <source>
        <dbReference type="ARBA" id="ARBA00022737"/>
    </source>
</evidence>
<dbReference type="InterPro" id="IPR000436">
    <property type="entry name" value="Sushi_SCR_CCP_dom"/>
</dbReference>
<dbReference type="InterPro" id="IPR013032">
    <property type="entry name" value="EGF-like_CS"/>
</dbReference>
<feature type="compositionally biased region" description="Polar residues" evidence="10">
    <location>
        <begin position="12"/>
        <end position="47"/>
    </location>
</feature>
<feature type="compositionally biased region" description="Low complexity" evidence="10">
    <location>
        <begin position="1153"/>
        <end position="1163"/>
    </location>
</feature>
<reference evidence="14" key="2">
    <citation type="submission" date="2025-08" db="UniProtKB">
        <authorList>
            <consortium name="Ensembl"/>
        </authorList>
    </citation>
    <scope>IDENTIFICATION</scope>
</reference>
<feature type="compositionally biased region" description="Polar residues" evidence="10">
    <location>
        <begin position="528"/>
        <end position="556"/>
    </location>
</feature>
<dbReference type="GO" id="GO:0001501">
    <property type="term" value="P:skeletal system development"/>
    <property type="evidence" value="ECO:0007669"/>
    <property type="project" value="TreeGrafter"/>
</dbReference>
<dbReference type="PROSITE" id="PS00022">
    <property type="entry name" value="EGF_1"/>
    <property type="match status" value="2"/>
</dbReference>
<dbReference type="SMART" id="SM00032">
    <property type="entry name" value="CCP"/>
    <property type="match status" value="1"/>
</dbReference>
<keyword evidence="9" id="KW-0768">Sushi</keyword>
<proteinExistence type="predicted"/>
<feature type="region of interest" description="Disordered" evidence="10">
    <location>
        <begin position="137"/>
        <end position="229"/>
    </location>
</feature>
<comment type="caution">
    <text evidence="8">Lacks conserved residue(s) required for the propagation of feature annotation.</text>
</comment>
<feature type="disulfide bond" evidence="9">
    <location>
        <begin position="1588"/>
        <end position="1631"/>
    </location>
</feature>
<evidence type="ECO:0000256" key="4">
    <source>
        <dbReference type="ARBA" id="ARBA00022729"/>
    </source>
</evidence>
<evidence type="ECO:0000256" key="7">
    <source>
        <dbReference type="ARBA" id="ARBA00023180"/>
    </source>
</evidence>
<dbReference type="PROSITE" id="PS01187">
    <property type="entry name" value="EGF_CA"/>
    <property type="match status" value="1"/>
</dbReference>
<sequence length="1698" mass="181995">MESSSEEKAILSSHTTLAATVSTGLSSEETDDLTTTHTIPPVHSQTIPVPEPVEDDLSRASAAENITINVTEIFISSTLPSQTLTGTTDKSVVSTEEYVVNTDEQEEPMTSLPKSTAAPSLSTAHESLSLLTQTLAPLTSSAPHKPVTSTRKVPDDESSGDDDSDEGSAMEDITLSPKTTTETSPMSSKVEQTLSEETLTPTASSLFSTEKQTVAPGVDTTVEETTDDQTQSMFTEGLFTTVKAGQISPTSPGTVTGDDDKHPASPSSSLSSTAKPSVTAGDKIPETITVLNKTVTSESEKSEATPVTPLISTEKPIIITEKEDTDASGVTPLEETSSTGTVSTSRTTSSPTIRDHSTSTTDTVTLDSVSTTTESTVQSTSKPDVKIQFVTTFVPQLDTTPPEVSFQQARSEIVFTHHPLIEVSSEKSVLSTTRPMLPSEQSTPHVDVSAVTAHTLGDDKTTSKESTTEAVSTDSEDTTNRCTEAEETSTDITIISPSTDKKVDSADVSTTSKPLTDESVRPEEKTAASETLASTDFSSVQTATDGSSEQTLETTASSFPALTAKVPSSTGSSLISSETPIVPSISEITDKDASEETMTAIVPSSTGSSLISSETPAVPSILEITDKDASEETMTAKVPSSTISSLISSETPTVPSILEITDKDASDETMTGKVPSSTGSSLISSETPTVPSISEITDKEASDETTTAKVPSSTGSSLISSETTSVPSIPEITDKDASDETMTAKVPSLTGSSLISTKTTSVPSILEITGKDATEEKITSPKTVTEQRKQTITSHYVSGKVTVLSPETETSTEDEDISGDKTTSIFDSDSVTPTTSSLSTTDEIDIIPSTLPSIMKSTQTVKPESFTYEKSSIRESSETLIPAFSSQSPAVTSTVESPKASLSPESDSTVSESMSTQHTNKTSSQQPIAVTSSPEISVPSMKVIGTTMPLEQLLSEPTLPQPEVMVQFATTYSPSIDQTTPQESFEKARSEVALTHHPHTDLSSEEVSLKTSSPAFHGTETTTGPEAPTSTLAKALSSSLEDGTVVSTVDSRDTITETFPKTDVEVTPTPDFSSYEGTDYEAPDYGGLDGRVESVPEFIKSTTPPNITPLSVAQTFTNQAAASVSSTDSSEETSTKSPALSAIAVKTAVSAPTSAASSSSSESSPEHRSSSEGSMTTVSTPTIDGDDDQIIASGVLTGTTMSPSILSPTAKRESFTSESASGQLATTKKPKMVQHFLSPDEIQKIFKEEATTVSKVDTSSVDNTSNKEVESKPEGDSAIPTRDHSEFTTVAPADVQSQSTSAESVATTPYFSDETEGVDGDITVPPSLTEGEPPIKGEDTTAWPDIGLGYTVADFDLQTVDIPGKVFLLALLFYFALFLTGIHSCAQNICLNGGSCYKNGITESCSCAPGYTGVHCETEIDECHSNPCRNGGTCVDGLATFTCVCLPSYSGLYCEEDTETCDYGWHKFQGHCYKYFPHRRNWDTAERECRMQGAHLSSILSHEEQQFVNRLGQDYQWIGLNDKVFDNDFRWTDGRPMQYENWRPNQPDSFFSSGEDCVVMIWHEDGQWNDVPCNYHLTFTCKKGTVACSQPPMVENARTFGKMRERYEINSLVRYQCRTGFIQRHVPTIRCRGDGRWDTPKISCISPSSYQRTFFRRHQHNSLYSIHNFKRWPDEAFPFQHQRYRARRDRTAHKQKGQ</sequence>
<keyword evidence="5" id="KW-0677">Repeat</keyword>
<evidence type="ECO:0000259" key="12">
    <source>
        <dbReference type="PROSITE" id="PS50041"/>
    </source>
</evidence>
<evidence type="ECO:0000313" key="14">
    <source>
        <dbReference type="Ensembl" id="ENSSORP00005053752.1"/>
    </source>
</evidence>
<dbReference type="InterPro" id="IPR001881">
    <property type="entry name" value="EGF-like_Ca-bd_dom"/>
</dbReference>
<dbReference type="FunFam" id="3.10.100.10:FF:000003">
    <property type="entry name" value="Versican core protein"/>
    <property type="match status" value="1"/>
</dbReference>
<accession>A0A673CMA6</accession>
<feature type="compositionally biased region" description="Polar residues" evidence="10">
    <location>
        <begin position="1196"/>
        <end position="1207"/>
    </location>
</feature>
<dbReference type="GO" id="GO:0005509">
    <property type="term" value="F:calcium ion binding"/>
    <property type="evidence" value="ECO:0007669"/>
    <property type="project" value="InterPro"/>
</dbReference>
<dbReference type="SUPFAM" id="SSF57535">
    <property type="entry name" value="Complement control module/SCR domain"/>
    <property type="match status" value="1"/>
</dbReference>
<feature type="compositionally biased region" description="Low complexity" evidence="10">
    <location>
        <begin position="676"/>
        <end position="685"/>
    </location>
</feature>
<feature type="compositionally biased region" description="Polar residues" evidence="10">
    <location>
        <begin position="1216"/>
        <end position="1226"/>
    </location>
</feature>
<dbReference type="GO" id="GO:0007417">
    <property type="term" value="P:central nervous system development"/>
    <property type="evidence" value="ECO:0007669"/>
    <property type="project" value="TreeGrafter"/>
</dbReference>
<dbReference type="Pfam" id="PF00008">
    <property type="entry name" value="EGF"/>
    <property type="match status" value="1"/>
</dbReference>
<name>A0A673CMA6_9TELE</name>
<dbReference type="GO" id="GO:1901222">
    <property type="term" value="P:regulation of non-canonical NF-kappaB signal transduction"/>
    <property type="evidence" value="ECO:0007669"/>
    <property type="project" value="UniProtKB-ARBA"/>
</dbReference>
<feature type="region of interest" description="Disordered" evidence="10">
    <location>
        <begin position="879"/>
        <end position="934"/>
    </location>
</feature>
<feature type="compositionally biased region" description="Polar residues" evidence="10">
    <location>
        <begin position="176"/>
        <end position="212"/>
    </location>
</feature>
<feature type="compositionally biased region" description="Polar residues" evidence="10">
    <location>
        <begin position="903"/>
        <end position="934"/>
    </location>
</feature>
<dbReference type="SMART" id="SM00179">
    <property type="entry name" value="EGF_CA"/>
    <property type="match status" value="1"/>
</dbReference>
<feature type="compositionally biased region" description="Low complexity" evidence="10">
    <location>
        <begin position="264"/>
        <end position="277"/>
    </location>
</feature>
<feature type="compositionally biased region" description="Basic and acidic residues" evidence="10">
    <location>
        <begin position="515"/>
        <end position="527"/>
    </location>
</feature>
<feature type="compositionally biased region" description="Low complexity" evidence="10">
    <location>
        <begin position="640"/>
        <end position="649"/>
    </location>
</feature>
<dbReference type="PROSITE" id="PS00010">
    <property type="entry name" value="ASX_HYDROXYL"/>
    <property type="match status" value="1"/>
</dbReference>
<feature type="compositionally biased region" description="Basic and acidic residues" evidence="10">
    <location>
        <begin position="456"/>
        <end position="467"/>
    </location>
</feature>
<evidence type="ECO:0000256" key="6">
    <source>
        <dbReference type="ARBA" id="ARBA00023157"/>
    </source>
</evidence>
<dbReference type="GO" id="GO:0010001">
    <property type="term" value="P:glial cell differentiation"/>
    <property type="evidence" value="ECO:0007669"/>
    <property type="project" value="TreeGrafter"/>
</dbReference>
<dbReference type="Proteomes" id="UP000472271">
    <property type="component" value="Chromosome 9"/>
</dbReference>
<dbReference type="PROSITE" id="PS50923">
    <property type="entry name" value="SUSHI"/>
    <property type="match status" value="1"/>
</dbReference>
<feature type="region of interest" description="Disordered" evidence="10">
    <location>
        <begin position="1"/>
        <end position="52"/>
    </location>
</feature>
<keyword evidence="2" id="KW-0964">Secreted</keyword>
<evidence type="ECO:0000259" key="11">
    <source>
        <dbReference type="PROSITE" id="PS50026"/>
    </source>
</evidence>
<dbReference type="GO" id="GO:0002052">
    <property type="term" value="P:positive regulation of neuroblast proliferation"/>
    <property type="evidence" value="ECO:0007669"/>
    <property type="project" value="TreeGrafter"/>
</dbReference>
<dbReference type="GO" id="GO:0072534">
    <property type="term" value="C:perineuronal net"/>
    <property type="evidence" value="ECO:0007669"/>
    <property type="project" value="TreeGrafter"/>
</dbReference>
<dbReference type="CDD" id="cd00033">
    <property type="entry name" value="CCP"/>
    <property type="match status" value="1"/>
</dbReference>
<comment type="subcellular location">
    <subcellularLocation>
        <location evidence="1">Secreted</location>
    </subcellularLocation>
</comment>
<dbReference type="SMART" id="SM00034">
    <property type="entry name" value="CLECT"/>
    <property type="match status" value="1"/>
</dbReference>
<dbReference type="InterPro" id="IPR000742">
    <property type="entry name" value="EGF"/>
</dbReference>
<dbReference type="CDD" id="cd03588">
    <property type="entry name" value="CLECT_CSPGs"/>
    <property type="match status" value="1"/>
</dbReference>
<feature type="region of interest" description="Disordered" evidence="10">
    <location>
        <begin position="1153"/>
        <end position="1230"/>
    </location>
</feature>
<dbReference type="CDD" id="cd00054">
    <property type="entry name" value="EGF_CA"/>
    <property type="match status" value="2"/>
</dbReference>
<dbReference type="Pfam" id="PF00059">
    <property type="entry name" value="Lectin_C"/>
    <property type="match status" value="1"/>
</dbReference>
<feature type="compositionally biased region" description="Low complexity" evidence="10">
    <location>
        <begin position="827"/>
        <end position="840"/>
    </location>
</feature>
<dbReference type="InterPro" id="IPR033987">
    <property type="entry name" value="CSPG_CTLD"/>
</dbReference>
<feature type="region of interest" description="Disordered" evidence="10">
    <location>
        <begin position="625"/>
        <end position="745"/>
    </location>
</feature>
<dbReference type="InterPro" id="IPR001304">
    <property type="entry name" value="C-type_lectin-like"/>
</dbReference>
<dbReference type="InterPro" id="IPR018097">
    <property type="entry name" value="EGF_Ca-bd_CS"/>
</dbReference>
<keyword evidence="7" id="KW-0325">Glycoprotein</keyword>
<reference evidence="14" key="3">
    <citation type="submission" date="2025-09" db="UniProtKB">
        <authorList>
            <consortium name="Ensembl"/>
        </authorList>
    </citation>
    <scope>IDENTIFICATION</scope>
</reference>
<feature type="disulfide bond" evidence="8">
    <location>
        <begin position="1445"/>
        <end position="1454"/>
    </location>
</feature>
<evidence type="ECO:0000256" key="3">
    <source>
        <dbReference type="ARBA" id="ARBA00022536"/>
    </source>
</evidence>
<feature type="compositionally biased region" description="Polar residues" evidence="10">
    <location>
        <begin position="1005"/>
        <end position="1014"/>
    </location>
</feature>
<dbReference type="PROSITE" id="PS50026">
    <property type="entry name" value="EGF_3"/>
    <property type="match status" value="2"/>
</dbReference>
<dbReference type="GO" id="GO:0045202">
    <property type="term" value="C:synapse"/>
    <property type="evidence" value="ECO:0007669"/>
    <property type="project" value="TreeGrafter"/>
</dbReference>
<dbReference type="InterPro" id="IPR018378">
    <property type="entry name" value="C-type_lectin_CS"/>
</dbReference>
<feature type="compositionally biased region" description="Polar residues" evidence="10">
    <location>
        <begin position="137"/>
        <end position="151"/>
    </location>
</feature>
<dbReference type="Gene3D" id="2.10.70.10">
    <property type="entry name" value="Complement Module, domain 1"/>
    <property type="match status" value="1"/>
</dbReference>
<feature type="compositionally biased region" description="Low complexity" evidence="10">
    <location>
        <begin position="336"/>
        <end position="361"/>
    </location>
</feature>
<keyword evidence="4" id="KW-0732">Signal</keyword>
<dbReference type="PANTHER" id="PTHR22804:SF54">
    <property type="match status" value="1"/>
</dbReference>
<feature type="compositionally biased region" description="Polar residues" evidence="10">
    <location>
        <begin position="884"/>
        <end position="896"/>
    </location>
</feature>
<dbReference type="Ensembl" id="ENSSORT00005055019.1">
    <property type="protein sequence ID" value="ENSSORP00005053752.1"/>
    <property type="gene ID" value="ENSSORG00005024152.1"/>
</dbReference>
<reference evidence="14" key="1">
    <citation type="submission" date="2019-06" db="EMBL/GenBank/DDBJ databases">
        <authorList>
            <consortium name="Wellcome Sanger Institute Data Sharing"/>
        </authorList>
    </citation>
    <scope>NUCLEOTIDE SEQUENCE [LARGE SCALE GENOMIC DNA]</scope>
</reference>
<dbReference type="SMART" id="SM00181">
    <property type="entry name" value="EGF"/>
    <property type="match status" value="2"/>
</dbReference>
<evidence type="ECO:0000256" key="1">
    <source>
        <dbReference type="ARBA" id="ARBA00004613"/>
    </source>
</evidence>
<dbReference type="FunFam" id="2.10.25.10:FF:000472">
    <property type="entry name" value="Uncharacterized protein, isoform A"/>
    <property type="match status" value="1"/>
</dbReference>
<dbReference type="InterPro" id="IPR000152">
    <property type="entry name" value="EGF-type_Asp/Asn_hydroxyl_site"/>
</dbReference>
<feature type="region of interest" description="Disordered" evidence="10">
    <location>
        <begin position="997"/>
        <end position="1028"/>
    </location>
</feature>
<dbReference type="PROSITE" id="PS50041">
    <property type="entry name" value="C_TYPE_LECTIN_2"/>
    <property type="match status" value="1"/>
</dbReference>
<dbReference type="Pfam" id="PF00084">
    <property type="entry name" value="Sushi"/>
    <property type="match status" value="1"/>
</dbReference>
<feature type="compositionally biased region" description="Polar residues" evidence="10">
    <location>
        <begin position="112"/>
        <end position="124"/>
    </location>
</feature>
<dbReference type="Gene3D" id="3.10.100.10">
    <property type="entry name" value="Mannose-Binding Protein A, subunit A"/>
    <property type="match status" value="1"/>
</dbReference>
<dbReference type="InterPro" id="IPR035976">
    <property type="entry name" value="Sushi/SCR/CCP_sf"/>
</dbReference>
<feature type="region of interest" description="Disordered" evidence="10">
    <location>
        <begin position="1065"/>
        <end position="1084"/>
    </location>
</feature>
<feature type="region of interest" description="Disordered" evidence="10">
    <location>
        <begin position="803"/>
        <end position="840"/>
    </location>
</feature>
<feature type="compositionally biased region" description="Low complexity" evidence="10">
    <location>
        <begin position="1018"/>
        <end position="1028"/>
    </location>
</feature>
<organism evidence="14 15">
    <name type="scientific">Sphaeramia orbicularis</name>
    <name type="common">orbiculate cardinalfish</name>
    <dbReference type="NCBI Taxonomy" id="375764"/>
    <lineage>
        <taxon>Eukaryota</taxon>
        <taxon>Metazoa</taxon>
        <taxon>Chordata</taxon>
        <taxon>Craniata</taxon>
        <taxon>Vertebrata</taxon>
        <taxon>Euteleostomi</taxon>
        <taxon>Actinopterygii</taxon>
        <taxon>Neopterygii</taxon>
        <taxon>Teleostei</taxon>
        <taxon>Neoteleostei</taxon>
        <taxon>Acanthomorphata</taxon>
        <taxon>Gobiaria</taxon>
        <taxon>Kurtiformes</taxon>
        <taxon>Apogonoidei</taxon>
        <taxon>Apogonidae</taxon>
        <taxon>Apogoninae</taxon>
        <taxon>Sphaeramia</taxon>
    </lineage>
</organism>
<dbReference type="InParanoid" id="A0A673CMA6"/>
<evidence type="ECO:0008006" key="16">
    <source>
        <dbReference type="Google" id="ProtNLM"/>
    </source>
</evidence>
<feature type="domain" description="EGF-like" evidence="11">
    <location>
        <begin position="1381"/>
        <end position="1417"/>
    </location>
</feature>